<organism evidence="1 2">
    <name type="scientific">Candidatus Anaerobutyricum stercoris</name>
    <dbReference type="NCBI Taxonomy" id="2838457"/>
    <lineage>
        <taxon>Bacteria</taxon>
        <taxon>Bacillati</taxon>
        <taxon>Bacillota</taxon>
        <taxon>Clostridia</taxon>
        <taxon>Lachnospirales</taxon>
        <taxon>Lachnospiraceae</taxon>
        <taxon>Anaerobutyricum</taxon>
    </lineage>
</organism>
<gene>
    <name evidence="1" type="ORF">H9968_00185</name>
</gene>
<evidence type="ECO:0000313" key="1">
    <source>
        <dbReference type="EMBL" id="HIZ38336.1"/>
    </source>
</evidence>
<sequence length="88" mass="9920">MRQLLSVFKDSIDEMTVEQKRSAIRTLVRKVVWDGVKAHIILFGAQDDDIEYPPLSQFSNETNAAEDDDILTKPIGEKISKGTLQSID</sequence>
<accession>A0A9D2EJL7</accession>
<reference evidence="1" key="2">
    <citation type="submission" date="2021-04" db="EMBL/GenBank/DDBJ databases">
        <authorList>
            <person name="Gilroy R."/>
        </authorList>
    </citation>
    <scope>NUCLEOTIDE SEQUENCE</scope>
    <source>
        <strain evidence="1">CHK179-28034</strain>
    </source>
</reference>
<reference evidence="1" key="1">
    <citation type="journal article" date="2021" name="PeerJ">
        <title>Extensive microbial diversity within the chicken gut microbiome revealed by metagenomics and culture.</title>
        <authorList>
            <person name="Gilroy R."/>
            <person name="Ravi A."/>
            <person name="Getino M."/>
            <person name="Pursley I."/>
            <person name="Horton D.L."/>
            <person name="Alikhan N.F."/>
            <person name="Baker D."/>
            <person name="Gharbi K."/>
            <person name="Hall N."/>
            <person name="Watson M."/>
            <person name="Adriaenssens E.M."/>
            <person name="Foster-Nyarko E."/>
            <person name="Jarju S."/>
            <person name="Secka A."/>
            <person name="Antonio M."/>
            <person name="Oren A."/>
            <person name="Chaudhuri R.R."/>
            <person name="La Ragione R."/>
            <person name="Hildebrand F."/>
            <person name="Pallen M.J."/>
        </authorList>
    </citation>
    <scope>NUCLEOTIDE SEQUENCE</scope>
    <source>
        <strain evidence="1">CHK179-28034</strain>
    </source>
</reference>
<comment type="caution">
    <text evidence="1">The sequence shown here is derived from an EMBL/GenBank/DDBJ whole genome shotgun (WGS) entry which is preliminary data.</text>
</comment>
<dbReference type="AlphaFoldDB" id="A0A9D2EJL7"/>
<name>A0A9D2EJL7_9FIRM</name>
<dbReference type="Proteomes" id="UP000824049">
    <property type="component" value="Unassembled WGS sequence"/>
</dbReference>
<evidence type="ECO:0000313" key="2">
    <source>
        <dbReference type="Proteomes" id="UP000824049"/>
    </source>
</evidence>
<dbReference type="EMBL" id="DXBR01000002">
    <property type="protein sequence ID" value="HIZ38336.1"/>
    <property type="molecule type" value="Genomic_DNA"/>
</dbReference>
<proteinExistence type="predicted"/>
<protein>
    <submittedName>
        <fullName evidence="1">Uncharacterized protein</fullName>
    </submittedName>
</protein>